<sequence>MLNRVLDQSKQFAYDILHPHSIAVDATCGNGNDTSFLLDHISKGKVYAFDIQSEAIESTKEKIAHHKNLEQLTLIHDSHENVLQYVDKHIDVAMFNLGFLPKANKTITTLSHSTITAIEAILSQLSVGGRIIITIYHGHENGKDEKRAVLSYAEKLDQHFFNVLMYRFINQINDAPFILVIERRRSSP</sequence>
<dbReference type="RefSeq" id="WP_102167389.1">
    <property type="nucleotide sequence ID" value="NZ_CP136964.1"/>
</dbReference>
<evidence type="ECO:0000313" key="2">
    <source>
        <dbReference type="Proteomes" id="UP000243626"/>
    </source>
</evidence>
<dbReference type="GO" id="GO:0032259">
    <property type="term" value="P:methylation"/>
    <property type="evidence" value="ECO:0007669"/>
    <property type="project" value="UniProtKB-KW"/>
</dbReference>
<dbReference type="SUPFAM" id="SSF53335">
    <property type="entry name" value="S-adenosyl-L-methionine-dependent methyltransferases"/>
    <property type="match status" value="1"/>
</dbReference>
<keyword evidence="1" id="KW-0808">Transferase</keyword>
<keyword evidence="1" id="KW-0489">Methyltransferase</keyword>
<keyword evidence="2" id="KW-1185">Reference proteome</keyword>
<proteinExistence type="predicted"/>
<dbReference type="GO" id="GO:0008168">
    <property type="term" value="F:methyltransferase activity"/>
    <property type="evidence" value="ECO:0007669"/>
    <property type="project" value="UniProtKB-KW"/>
</dbReference>
<dbReference type="InterPro" id="IPR029063">
    <property type="entry name" value="SAM-dependent_MTases_sf"/>
</dbReference>
<dbReference type="CDD" id="cd02440">
    <property type="entry name" value="AdoMet_MTases"/>
    <property type="match status" value="1"/>
</dbReference>
<organism evidence="1 2">
    <name type="scientific">Nosocomiicoccus massiliensis</name>
    <dbReference type="NCBI Taxonomy" id="1232430"/>
    <lineage>
        <taxon>Bacteria</taxon>
        <taxon>Bacillati</taxon>
        <taxon>Bacillota</taxon>
        <taxon>Bacilli</taxon>
        <taxon>Bacillales</taxon>
        <taxon>Staphylococcaceae</taxon>
        <taxon>Nosocomiicoccus</taxon>
    </lineage>
</organism>
<dbReference type="EMBL" id="CP136964">
    <property type="protein sequence ID" value="WOS96726.1"/>
    <property type="molecule type" value="Genomic_DNA"/>
</dbReference>
<name>A0AAF1BVT9_9STAP</name>
<dbReference type="PANTHER" id="PTHR35276">
    <property type="entry name" value="S-ADENOSYL-L-METHIONINE-DEPENDENT METHYLTRANSFERASES SUPERFAMILY PROTEIN"/>
    <property type="match status" value="1"/>
</dbReference>
<dbReference type="PANTHER" id="PTHR35276:SF1">
    <property type="entry name" value="TRNA (MNM(5)S(2)U34)-METHYLTRANSFERASE, CHLOROPLASTIC"/>
    <property type="match status" value="1"/>
</dbReference>
<evidence type="ECO:0000313" key="1">
    <source>
        <dbReference type="EMBL" id="WOS96726.1"/>
    </source>
</evidence>
<dbReference type="AlphaFoldDB" id="A0AAF1BVT9"/>
<accession>A0AAF1BVT9</accession>
<dbReference type="KEGG" id="nmy:CJ229_002990"/>
<dbReference type="InterPro" id="IPR010719">
    <property type="entry name" value="MnmM_MeTrfase"/>
</dbReference>
<dbReference type="Proteomes" id="UP000243626">
    <property type="component" value="Chromosome"/>
</dbReference>
<dbReference type="Pfam" id="PF06962">
    <property type="entry name" value="rRNA_methylase"/>
    <property type="match status" value="1"/>
</dbReference>
<gene>
    <name evidence="1" type="ORF">CJ229_002990</name>
</gene>
<reference evidence="2" key="1">
    <citation type="submission" date="2017-09" db="EMBL/GenBank/DDBJ databases">
        <title>Bacterial strain isolated from the female urinary microbiota.</title>
        <authorList>
            <person name="Thomas-White K."/>
            <person name="Kumar N."/>
            <person name="Forster S."/>
            <person name="Putonti C."/>
            <person name="Lawley T."/>
            <person name="Wolfe A.J."/>
        </authorList>
    </citation>
    <scope>NUCLEOTIDE SEQUENCE [LARGE SCALE GENOMIC DNA]</scope>
    <source>
        <strain evidence="2">UMB0959</strain>
    </source>
</reference>
<protein>
    <submittedName>
        <fullName evidence="1">Class I SAM-dependent methyltransferase</fullName>
    </submittedName>
</protein>
<dbReference type="Gene3D" id="3.40.50.150">
    <property type="entry name" value="Vaccinia Virus protein VP39"/>
    <property type="match status" value="1"/>
</dbReference>